<dbReference type="GO" id="GO:0005524">
    <property type="term" value="F:ATP binding"/>
    <property type="evidence" value="ECO:0007669"/>
    <property type="project" value="UniProtKB-UniRule"/>
</dbReference>
<dbReference type="PROSITE" id="PS50975">
    <property type="entry name" value="ATP_GRASP"/>
    <property type="match status" value="1"/>
</dbReference>
<keyword evidence="1" id="KW-0067">ATP-binding</keyword>
<dbReference type="InterPro" id="IPR013815">
    <property type="entry name" value="ATP_grasp_subdomain_1"/>
</dbReference>
<dbReference type="PANTHER" id="PTHR21621">
    <property type="entry name" value="RIBOSOMAL PROTEIN S6 MODIFICATION PROTEIN"/>
    <property type="match status" value="1"/>
</dbReference>
<dbReference type="Gene3D" id="3.30.1490.20">
    <property type="entry name" value="ATP-grasp fold, A domain"/>
    <property type="match status" value="1"/>
</dbReference>
<evidence type="ECO:0000313" key="3">
    <source>
        <dbReference type="EMBL" id="PIW36698.1"/>
    </source>
</evidence>
<proteinExistence type="predicted"/>
<dbReference type="Gene3D" id="3.30.470.20">
    <property type="entry name" value="ATP-grasp fold, B domain"/>
    <property type="match status" value="2"/>
</dbReference>
<evidence type="ECO:0000313" key="4">
    <source>
        <dbReference type="Proteomes" id="UP000230292"/>
    </source>
</evidence>
<dbReference type="GO" id="GO:0005737">
    <property type="term" value="C:cytoplasm"/>
    <property type="evidence" value="ECO:0007669"/>
    <property type="project" value="TreeGrafter"/>
</dbReference>
<dbReference type="Pfam" id="PF08443">
    <property type="entry name" value="RimK"/>
    <property type="match status" value="1"/>
</dbReference>
<dbReference type="EMBL" id="PFGC01000042">
    <property type="protein sequence ID" value="PIW36698.1"/>
    <property type="molecule type" value="Genomic_DNA"/>
</dbReference>
<dbReference type="GO" id="GO:0046872">
    <property type="term" value="F:metal ion binding"/>
    <property type="evidence" value="ECO:0007669"/>
    <property type="project" value="InterPro"/>
</dbReference>
<dbReference type="InterPro" id="IPR013651">
    <property type="entry name" value="ATP-grasp_RimK-type"/>
</dbReference>
<gene>
    <name evidence="3" type="ORF">COW24_04000</name>
</gene>
<feature type="domain" description="ATP-grasp" evidence="2">
    <location>
        <begin position="81"/>
        <end position="336"/>
    </location>
</feature>
<dbReference type="Proteomes" id="UP000230292">
    <property type="component" value="Unassembled WGS sequence"/>
</dbReference>
<protein>
    <recommendedName>
        <fullName evidence="2">ATP-grasp domain-containing protein</fullName>
    </recommendedName>
</protein>
<dbReference type="GO" id="GO:0009432">
    <property type="term" value="P:SOS response"/>
    <property type="evidence" value="ECO:0007669"/>
    <property type="project" value="TreeGrafter"/>
</dbReference>
<evidence type="ECO:0000256" key="1">
    <source>
        <dbReference type="PROSITE-ProRule" id="PRU00409"/>
    </source>
</evidence>
<comment type="caution">
    <text evidence="3">The sequence shown here is derived from an EMBL/GenBank/DDBJ whole genome shotgun (WGS) entry which is preliminary data.</text>
</comment>
<dbReference type="GO" id="GO:0018169">
    <property type="term" value="F:ribosomal S6-glutamic acid ligase activity"/>
    <property type="evidence" value="ECO:0007669"/>
    <property type="project" value="TreeGrafter"/>
</dbReference>
<sequence>MSNSLIRITKDNAQSLLGNLRPLSRLLAEEALDLKYRVDVYEDLNIFRVSCGRQSHFIRGAITSLNNYVGADIADHKFYTNSILRDAGIPVPRSVRIQKKSFAKGDWSVSGLRAPLVVKPTYGTLKGLGVVTNISGQRDLMRYLKKGFQTYSSILVEEFHQDLNDYRVLVLDNKVIGVLHRIPAYVVGDGVSNIGALIREKNEKRKQVHEIKLGPISIDAELKNKLKSQRLNMRSIPSADRRVMLKNVCNFGAGGEVHDVTDKISKANVELALRICKVMNLRLAGLDFLCTDISKSVRHTDGVVLELNQHPDFAMHHFPQEGKARNVSRQIVRAMFK</sequence>
<dbReference type="PANTHER" id="PTHR21621:SF0">
    <property type="entry name" value="BETA-CITRYLGLUTAMATE SYNTHASE B-RELATED"/>
    <property type="match status" value="1"/>
</dbReference>
<dbReference type="InterPro" id="IPR011761">
    <property type="entry name" value="ATP-grasp"/>
</dbReference>
<accession>A0A2M7H390</accession>
<reference evidence="3 4" key="1">
    <citation type="submission" date="2017-09" db="EMBL/GenBank/DDBJ databases">
        <title>Depth-based differentiation of microbial function through sediment-hosted aquifers and enrichment of novel symbionts in the deep terrestrial subsurface.</title>
        <authorList>
            <person name="Probst A.J."/>
            <person name="Ladd B."/>
            <person name="Jarett J.K."/>
            <person name="Geller-Mcgrath D.E."/>
            <person name="Sieber C.M."/>
            <person name="Emerson J.B."/>
            <person name="Anantharaman K."/>
            <person name="Thomas B.C."/>
            <person name="Malmstrom R."/>
            <person name="Stieglmeier M."/>
            <person name="Klingl A."/>
            <person name="Woyke T."/>
            <person name="Ryan C.M."/>
            <person name="Banfield J.F."/>
        </authorList>
    </citation>
    <scope>NUCLEOTIDE SEQUENCE [LARGE SCALE GENOMIC DNA]</scope>
    <source>
        <strain evidence="3">CG15_BIG_FIL_POST_REV_8_21_14_020_45_12</strain>
    </source>
</reference>
<dbReference type="AlphaFoldDB" id="A0A2M7H390"/>
<dbReference type="SUPFAM" id="SSF56059">
    <property type="entry name" value="Glutathione synthetase ATP-binding domain-like"/>
    <property type="match status" value="1"/>
</dbReference>
<name>A0A2M7H390_9BACT</name>
<keyword evidence="1" id="KW-0547">Nucleotide-binding</keyword>
<organism evidence="3 4">
    <name type="scientific">Candidatus Kerfeldbacteria bacterium CG15_BIG_FIL_POST_REV_8_21_14_020_45_12</name>
    <dbReference type="NCBI Taxonomy" id="2014247"/>
    <lineage>
        <taxon>Bacteria</taxon>
        <taxon>Candidatus Kerfeldiibacteriota</taxon>
    </lineage>
</organism>
<evidence type="ECO:0000259" key="2">
    <source>
        <dbReference type="PROSITE" id="PS50975"/>
    </source>
</evidence>